<keyword evidence="3" id="KW-1185">Reference proteome</keyword>
<protein>
    <submittedName>
        <fullName evidence="2">534_t:CDS:1</fullName>
    </submittedName>
</protein>
<dbReference type="AlphaFoldDB" id="A0A9N9B9Z7"/>
<dbReference type="OrthoDB" id="10400724at2759"/>
<keyword evidence="1" id="KW-0472">Membrane</keyword>
<organism evidence="2 3">
    <name type="scientific">Paraglomus brasilianum</name>
    <dbReference type="NCBI Taxonomy" id="144538"/>
    <lineage>
        <taxon>Eukaryota</taxon>
        <taxon>Fungi</taxon>
        <taxon>Fungi incertae sedis</taxon>
        <taxon>Mucoromycota</taxon>
        <taxon>Glomeromycotina</taxon>
        <taxon>Glomeromycetes</taxon>
        <taxon>Paraglomerales</taxon>
        <taxon>Paraglomeraceae</taxon>
        <taxon>Paraglomus</taxon>
    </lineage>
</organism>
<comment type="caution">
    <text evidence="2">The sequence shown here is derived from an EMBL/GenBank/DDBJ whole genome shotgun (WGS) entry which is preliminary data.</text>
</comment>
<feature type="transmembrane region" description="Helical" evidence="1">
    <location>
        <begin position="38"/>
        <end position="58"/>
    </location>
</feature>
<dbReference type="Proteomes" id="UP000789739">
    <property type="component" value="Unassembled WGS sequence"/>
</dbReference>
<feature type="transmembrane region" description="Helical" evidence="1">
    <location>
        <begin position="102"/>
        <end position="121"/>
    </location>
</feature>
<sequence length="130" mass="14528">MEVKDSTNTLNYTPPMTNIYVVDPPVDNNTGRRSGREAFFAFIAFMLIVAGIIMLALANTSMRRCIRDCELTFEFTDMTYEEELMCESSCVDSHTNQKDGGIALLVIGAVSLLADAAFVVYRHRGSNMRQ</sequence>
<evidence type="ECO:0000313" key="3">
    <source>
        <dbReference type="Proteomes" id="UP000789739"/>
    </source>
</evidence>
<keyword evidence="1" id="KW-0812">Transmembrane</keyword>
<evidence type="ECO:0000313" key="2">
    <source>
        <dbReference type="EMBL" id="CAG8556400.1"/>
    </source>
</evidence>
<name>A0A9N9B9Z7_9GLOM</name>
<gene>
    <name evidence="2" type="ORF">PBRASI_LOCUS5360</name>
</gene>
<accession>A0A9N9B9Z7</accession>
<dbReference type="EMBL" id="CAJVPI010000618">
    <property type="protein sequence ID" value="CAG8556400.1"/>
    <property type="molecule type" value="Genomic_DNA"/>
</dbReference>
<proteinExistence type="predicted"/>
<reference evidence="2" key="1">
    <citation type="submission" date="2021-06" db="EMBL/GenBank/DDBJ databases">
        <authorList>
            <person name="Kallberg Y."/>
            <person name="Tangrot J."/>
            <person name="Rosling A."/>
        </authorList>
    </citation>
    <scope>NUCLEOTIDE SEQUENCE</scope>
    <source>
        <strain evidence="2">BR232B</strain>
    </source>
</reference>
<keyword evidence="1" id="KW-1133">Transmembrane helix</keyword>
<evidence type="ECO:0000256" key="1">
    <source>
        <dbReference type="SAM" id="Phobius"/>
    </source>
</evidence>